<organism evidence="1 2">
    <name type="scientific">Paramecium octaurelia</name>
    <dbReference type="NCBI Taxonomy" id="43137"/>
    <lineage>
        <taxon>Eukaryota</taxon>
        <taxon>Sar</taxon>
        <taxon>Alveolata</taxon>
        <taxon>Ciliophora</taxon>
        <taxon>Intramacronucleata</taxon>
        <taxon>Oligohymenophorea</taxon>
        <taxon>Peniculida</taxon>
        <taxon>Parameciidae</taxon>
        <taxon>Paramecium</taxon>
    </lineage>
</organism>
<evidence type="ECO:0000313" key="2">
    <source>
        <dbReference type="Proteomes" id="UP000683925"/>
    </source>
</evidence>
<dbReference type="Proteomes" id="UP000683925">
    <property type="component" value="Unassembled WGS sequence"/>
</dbReference>
<accession>A0A8S1YFA7</accession>
<gene>
    <name evidence="1" type="ORF">POCTA_138.1.T1570086</name>
</gene>
<sequence>MLWNQKSLYYQRPNRTKILVSRQVCPENILIYHNRPILLECPLKEHLGIFL</sequence>
<dbReference type="AlphaFoldDB" id="A0A8S1YFA7"/>
<dbReference type="EMBL" id="CAJJDP010000159">
    <property type="protein sequence ID" value="CAD8212309.1"/>
    <property type="molecule type" value="Genomic_DNA"/>
</dbReference>
<reference evidence="1" key="1">
    <citation type="submission" date="2021-01" db="EMBL/GenBank/DDBJ databases">
        <authorList>
            <consortium name="Genoscope - CEA"/>
            <person name="William W."/>
        </authorList>
    </citation>
    <scope>NUCLEOTIDE SEQUENCE</scope>
</reference>
<protein>
    <submittedName>
        <fullName evidence="1">Uncharacterized protein</fullName>
    </submittedName>
</protein>
<name>A0A8S1YFA7_PAROT</name>
<comment type="caution">
    <text evidence="1">The sequence shown here is derived from an EMBL/GenBank/DDBJ whole genome shotgun (WGS) entry which is preliminary data.</text>
</comment>
<proteinExistence type="predicted"/>
<keyword evidence="2" id="KW-1185">Reference proteome</keyword>
<evidence type="ECO:0000313" key="1">
    <source>
        <dbReference type="EMBL" id="CAD8212309.1"/>
    </source>
</evidence>